<comment type="caution">
    <text evidence="1">The sequence shown here is derived from an EMBL/GenBank/DDBJ whole genome shotgun (WGS) entry which is preliminary data.</text>
</comment>
<dbReference type="Gene3D" id="3.80.10.10">
    <property type="entry name" value="Ribonuclease Inhibitor"/>
    <property type="match status" value="1"/>
</dbReference>
<name>A0AAV1RNI8_9ROSI</name>
<dbReference type="Proteomes" id="UP001314170">
    <property type="component" value="Unassembled WGS sequence"/>
</dbReference>
<organism evidence="1 2">
    <name type="scientific">Dovyalis caffra</name>
    <dbReference type="NCBI Taxonomy" id="77055"/>
    <lineage>
        <taxon>Eukaryota</taxon>
        <taxon>Viridiplantae</taxon>
        <taxon>Streptophyta</taxon>
        <taxon>Embryophyta</taxon>
        <taxon>Tracheophyta</taxon>
        <taxon>Spermatophyta</taxon>
        <taxon>Magnoliopsida</taxon>
        <taxon>eudicotyledons</taxon>
        <taxon>Gunneridae</taxon>
        <taxon>Pentapetalae</taxon>
        <taxon>rosids</taxon>
        <taxon>fabids</taxon>
        <taxon>Malpighiales</taxon>
        <taxon>Salicaceae</taxon>
        <taxon>Flacourtieae</taxon>
        <taxon>Dovyalis</taxon>
    </lineage>
</organism>
<dbReference type="AlphaFoldDB" id="A0AAV1RNI8"/>
<dbReference type="EMBL" id="CAWUPB010001009">
    <property type="protein sequence ID" value="CAK7337002.1"/>
    <property type="molecule type" value="Genomic_DNA"/>
</dbReference>
<proteinExistence type="predicted"/>
<accession>A0AAV1RNI8</accession>
<sequence length="78" mass="8598">MKLSSKSQFPVSIYKAKKLRSLLMINAKNPSLGATLPDLFKQLTCLRSLSLSGSSIQEKEAPATFGTVVQWRENRVAS</sequence>
<keyword evidence="2" id="KW-1185">Reference proteome</keyword>
<dbReference type="InterPro" id="IPR032675">
    <property type="entry name" value="LRR_dom_sf"/>
</dbReference>
<reference evidence="1 2" key="1">
    <citation type="submission" date="2024-01" db="EMBL/GenBank/DDBJ databases">
        <authorList>
            <person name="Waweru B."/>
        </authorList>
    </citation>
    <scope>NUCLEOTIDE SEQUENCE [LARGE SCALE GENOMIC DNA]</scope>
</reference>
<evidence type="ECO:0000313" key="2">
    <source>
        <dbReference type="Proteomes" id="UP001314170"/>
    </source>
</evidence>
<protein>
    <submittedName>
        <fullName evidence="1">Uncharacterized protein</fullName>
    </submittedName>
</protein>
<evidence type="ECO:0000313" key="1">
    <source>
        <dbReference type="EMBL" id="CAK7337002.1"/>
    </source>
</evidence>
<gene>
    <name evidence="1" type="ORF">DCAF_LOCUS12029</name>
</gene>